<dbReference type="CDD" id="cd06257">
    <property type="entry name" value="DnaJ"/>
    <property type="match status" value="1"/>
</dbReference>
<dbReference type="InterPro" id="IPR001623">
    <property type="entry name" value="DnaJ_domain"/>
</dbReference>
<reference evidence="4" key="1">
    <citation type="submission" date="2022-11" db="EMBL/GenBank/DDBJ databases">
        <title>Centuries of genome instability and evolution in soft-shell clam transmissible cancer (bioRxiv).</title>
        <authorList>
            <person name="Hart S.F.M."/>
            <person name="Yonemitsu M.A."/>
            <person name="Giersch R.M."/>
            <person name="Beal B.F."/>
            <person name="Arriagada G."/>
            <person name="Davis B.W."/>
            <person name="Ostrander E.A."/>
            <person name="Goff S.P."/>
            <person name="Metzger M.J."/>
        </authorList>
    </citation>
    <scope>NUCLEOTIDE SEQUENCE</scope>
    <source>
        <strain evidence="4">MELC-2E11</strain>
        <tissue evidence="4">Siphon/mantle</tissue>
    </source>
</reference>
<dbReference type="PROSITE" id="PS50076">
    <property type="entry name" value="DNAJ_2"/>
    <property type="match status" value="1"/>
</dbReference>
<dbReference type="InterPro" id="IPR043183">
    <property type="entry name" value="DNJB2/6-like"/>
</dbReference>
<name>A0ABY7D9I4_MYAAR</name>
<dbReference type="Proteomes" id="UP001164746">
    <property type="component" value="Chromosome 1"/>
</dbReference>
<organism evidence="4 5">
    <name type="scientific">Mya arenaria</name>
    <name type="common">Soft-shell clam</name>
    <dbReference type="NCBI Taxonomy" id="6604"/>
    <lineage>
        <taxon>Eukaryota</taxon>
        <taxon>Metazoa</taxon>
        <taxon>Spiralia</taxon>
        <taxon>Lophotrochozoa</taxon>
        <taxon>Mollusca</taxon>
        <taxon>Bivalvia</taxon>
        <taxon>Autobranchia</taxon>
        <taxon>Heteroconchia</taxon>
        <taxon>Euheterodonta</taxon>
        <taxon>Imparidentia</taxon>
        <taxon>Neoheterodontei</taxon>
        <taxon>Myida</taxon>
        <taxon>Myoidea</taxon>
        <taxon>Myidae</taxon>
        <taxon>Mya</taxon>
    </lineage>
</organism>
<evidence type="ECO:0000256" key="1">
    <source>
        <dbReference type="ARBA" id="ARBA00023186"/>
    </source>
</evidence>
<dbReference type="PANTHER" id="PTHR45168:SF3">
    <property type="entry name" value="DNAJ HEAT SHOCK PROTEIN FAMILY (HSP40) MEMBER B2"/>
    <property type="match status" value="1"/>
</dbReference>
<keyword evidence="5" id="KW-1185">Reference proteome</keyword>
<gene>
    <name evidence="4" type="ORF">MAR_005938</name>
</gene>
<protein>
    <submittedName>
        <fullName evidence="4">DNJB6-like protein</fullName>
    </submittedName>
</protein>
<feature type="region of interest" description="Disordered" evidence="2">
    <location>
        <begin position="162"/>
        <end position="202"/>
    </location>
</feature>
<feature type="compositionally biased region" description="Basic residues" evidence="2">
    <location>
        <begin position="166"/>
        <end position="178"/>
    </location>
</feature>
<dbReference type="PANTHER" id="PTHR45168">
    <property type="entry name" value="DNAJ HOMOLOG SUBFAMILY B MEMBER 2"/>
    <property type="match status" value="1"/>
</dbReference>
<feature type="domain" description="J" evidence="3">
    <location>
        <begin position="26"/>
        <end position="92"/>
    </location>
</feature>
<accession>A0ABY7D9I4</accession>
<sequence length="309" mass="34026">MLTAARYIYNVDNKVASMKAKKMEVDYYEILSVQRNVTEADIKKAYRKMALKWHPDKNPDNKEEAEKRFKEISEAYEVLSDKNKREIYDKYGKDGLTGGHGSHSNYYDGGGFDDFHSYHFRDPEEVFREFFGGRDPFAEFFSGFPGPSASFFASPFGGDPFAGGAGRRRHPHVHRRRDRGAETTSAGGRRPNRAGVGQMGSHPMGSIGFNSFGFPGMSFGFSMFDDPFLHRSPGFHSGFSSFSSTSFGGGGGGGGGGNFRSTSTSSKMVNGKKVVTKKVVENGVETVTVEEDGVVKSHTRNGENTMITN</sequence>
<evidence type="ECO:0000256" key="2">
    <source>
        <dbReference type="SAM" id="MobiDB-lite"/>
    </source>
</evidence>
<dbReference type="SUPFAM" id="SSF46565">
    <property type="entry name" value="Chaperone J-domain"/>
    <property type="match status" value="1"/>
</dbReference>
<proteinExistence type="predicted"/>
<evidence type="ECO:0000313" key="5">
    <source>
        <dbReference type="Proteomes" id="UP001164746"/>
    </source>
</evidence>
<keyword evidence="1" id="KW-0143">Chaperone</keyword>
<dbReference type="Gene3D" id="1.10.287.110">
    <property type="entry name" value="DnaJ domain"/>
    <property type="match status" value="1"/>
</dbReference>
<dbReference type="InterPro" id="IPR018253">
    <property type="entry name" value="DnaJ_domain_CS"/>
</dbReference>
<dbReference type="Pfam" id="PF00226">
    <property type="entry name" value="DnaJ"/>
    <property type="match status" value="1"/>
</dbReference>
<evidence type="ECO:0000259" key="3">
    <source>
        <dbReference type="PROSITE" id="PS50076"/>
    </source>
</evidence>
<dbReference type="PROSITE" id="PS00636">
    <property type="entry name" value="DNAJ_1"/>
    <property type="match status" value="1"/>
</dbReference>
<dbReference type="SMART" id="SM00271">
    <property type="entry name" value="DnaJ"/>
    <property type="match status" value="1"/>
</dbReference>
<dbReference type="EMBL" id="CP111012">
    <property type="protein sequence ID" value="WAQ93467.1"/>
    <property type="molecule type" value="Genomic_DNA"/>
</dbReference>
<dbReference type="InterPro" id="IPR036869">
    <property type="entry name" value="J_dom_sf"/>
</dbReference>
<dbReference type="PRINTS" id="PR00625">
    <property type="entry name" value="JDOMAIN"/>
</dbReference>
<evidence type="ECO:0000313" key="4">
    <source>
        <dbReference type="EMBL" id="WAQ93467.1"/>
    </source>
</evidence>